<keyword evidence="6" id="KW-0812">Transmembrane</keyword>
<feature type="coiled-coil region" evidence="4">
    <location>
        <begin position="556"/>
        <end position="599"/>
    </location>
</feature>
<evidence type="ECO:0000256" key="4">
    <source>
        <dbReference type="SAM" id="Coils"/>
    </source>
</evidence>
<evidence type="ECO:0000256" key="5">
    <source>
        <dbReference type="SAM" id="MobiDB-lite"/>
    </source>
</evidence>
<feature type="repeat" description="TPR" evidence="3">
    <location>
        <begin position="604"/>
        <end position="637"/>
    </location>
</feature>
<proteinExistence type="predicted"/>
<feature type="transmembrane region" description="Helical" evidence="6">
    <location>
        <begin position="175"/>
        <end position="192"/>
    </location>
</feature>
<dbReference type="InterPro" id="IPR011990">
    <property type="entry name" value="TPR-like_helical_dom_sf"/>
</dbReference>
<dbReference type="PANTHER" id="PTHR44227">
    <property type="match status" value="1"/>
</dbReference>
<accession>A0A6S6UCA3</accession>
<dbReference type="EMBL" id="CACVAQ010000489">
    <property type="protein sequence ID" value="CAA6829418.1"/>
    <property type="molecule type" value="Genomic_DNA"/>
</dbReference>
<gene>
    <name evidence="7" type="ORF">HELGO_WM24522</name>
</gene>
<feature type="transmembrane region" description="Helical" evidence="6">
    <location>
        <begin position="233"/>
        <end position="259"/>
    </location>
</feature>
<feature type="transmembrane region" description="Helical" evidence="6">
    <location>
        <begin position="448"/>
        <end position="465"/>
    </location>
</feature>
<feature type="transmembrane region" description="Helical" evidence="6">
    <location>
        <begin position="423"/>
        <end position="441"/>
    </location>
</feature>
<name>A0A6S6UCA3_9BACT</name>
<dbReference type="PROSITE" id="PS50005">
    <property type="entry name" value="TPR"/>
    <property type="match status" value="2"/>
</dbReference>
<feature type="transmembrane region" description="Helical" evidence="6">
    <location>
        <begin position="279"/>
        <end position="299"/>
    </location>
</feature>
<feature type="compositionally biased region" description="Low complexity" evidence="5">
    <location>
        <begin position="11"/>
        <end position="29"/>
    </location>
</feature>
<dbReference type="InterPro" id="IPR019734">
    <property type="entry name" value="TPR_rpt"/>
</dbReference>
<feature type="transmembrane region" description="Helical" evidence="6">
    <location>
        <begin position="204"/>
        <end position="221"/>
    </location>
</feature>
<sequence length="685" mass="77226">MASSNKKNKNKSSASSKSSTKTVKQQAPKPKQRPKERPVGLLLAALILAIMTAFVYKGALDNEFVDWDDYTYVTENNLVRSGTDLTAFTQLKGSKRSISASPSPHTSSIKNVFTTVVALNYHPLTVLTMRWNNNACPTCPEGISARPFIFWNIVLHVLNSLLVLLLIYHLSKKNLLISIFVAAIFAFHPMHVESVAWVSERKDVLYSFFFLLGLLSYWNYLQKNAKKWLYGAFLLFILSCLSKAMAVVFPLVMLLLYFWNSKSAQPIEALKESLKPAALIPTLPFFACSVLFGAIAMNVQAGGNWGGLLERGTTAVAMNSFEDFKLMERIQFASYGFIQYILHFFLPTNLSTFYPYPDQQTFNDSLFFKAAPIFMTLILGAALASLKFTKSIALGIGFYLITVVLVLQFVSVGTVIMADRYTYLPYIGLAFLLAMLVHEFAPQKAKKGALIALIAVACLYIPKTISQIEIWQNSERLWTNVIDLNKTEDNLVLPTMARPLGIRGNYYGKRADKATTPNERQVYLDKAFKDFVIAAKLGSKNASVYEGIGSTYGIRGNMKQEQARQLQQKNKTQEAQRFAKEAKENLNLAIQNYSKAIELEPNRGTSYFNRGVTYSILRIHDKAISDYTKTLQFAPEQAPRTHMNRGISYAAMRQNQKAIADFQQVLRYNPKDDIAQRYLKQLTRK</sequence>
<feature type="repeat" description="TPR" evidence="3">
    <location>
        <begin position="639"/>
        <end position="672"/>
    </location>
</feature>
<evidence type="ECO:0000256" key="1">
    <source>
        <dbReference type="ARBA" id="ARBA00022737"/>
    </source>
</evidence>
<dbReference type="Pfam" id="PF07719">
    <property type="entry name" value="TPR_2"/>
    <property type="match status" value="1"/>
</dbReference>
<keyword evidence="1" id="KW-0677">Repeat</keyword>
<dbReference type="AlphaFoldDB" id="A0A6S6UCA3"/>
<keyword evidence="6" id="KW-1133">Transmembrane helix</keyword>
<keyword evidence="4" id="KW-0175">Coiled coil</keyword>
<dbReference type="Gene3D" id="1.25.40.10">
    <property type="entry name" value="Tetratricopeptide repeat domain"/>
    <property type="match status" value="1"/>
</dbReference>
<dbReference type="InterPro" id="IPR013105">
    <property type="entry name" value="TPR_2"/>
</dbReference>
<reference evidence="7" key="1">
    <citation type="submission" date="2020-01" db="EMBL/GenBank/DDBJ databases">
        <authorList>
            <person name="Meier V. D."/>
            <person name="Meier V D."/>
        </authorList>
    </citation>
    <scope>NUCLEOTIDE SEQUENCE</scope>
    <source>
        <strain evidence="7">HLG_WM_MAG_10</strain>
    </source>
</reference>
<keyword evidence="6" id="KW-0472">Membrane</keyword>
<protein>
    <submittedName>
        <fullName evidence="7">Tetratricopeptide (TPR) repeat protein</fullName>
    </submittedName>
</protein>
<feature type="transmembrane region" description="Helical" evidence="6">
    <location>
        <begin position="398"/>
        <end position="417"/>
    </location>
</feature>
<feature type="transmembrane region" description="Helical" evidence="6">
    <location>
        <begin position="332"/>
        <end position="354"/>
    </location>
</feature>
<evidence type="ECO:0000256" key="6">
    <source>
        <dbReference type="SAM" id="Phobius"/>
    </source>
</evidence>
<evidence type="ECO:0000256" key="3">
    <source>
        <dbReference type="PROSITE-ProRule" id="PRU00339"/>
    </source>
</evidence>
<feature type="transmembrane region" description="Helical" evidence="6">
    <location>
        <begin position="39"/>
        <end position="56"/>
    </location>
</feature>
<feature type="compositionally biased region" description="Basic residues" evidence="5">
    <location>
        <begin position="1"/>
        <end position="10"/>
    </location>
</feature>
<dbReference type="SMART" id="SM00028">
    <property type="entry name" value="TPR"/>
    <property type="match status" value="3"/>
</dbReference>
<feature type="region of interest" description="Disordered" evidence="5">
    <location>
        <begin position="1"/>
        <end position="36"/>
    </location>
</feature>
<dbReference type="PANTHER" id="PTHR44227:SF3">
    <property type="entry name" value="PROTEIN O-MANNOSYL-TRANSFERASE TMTC4"/>
    <property type="match status" value="1"/>
</dbReference>
<keyword evidence="2 3" id="KW-0802">TPR repeat</keyword>
<feature type="transmembrane region" description="Helical" evidence="6">
    <location>
        <begin position="366"/>
        <end position="386"/>
    </location>
</feature>
<dbReference type="InterPro" id="IPR052346">
    <property type="entry name" value="O-mannosyl-transferase_TMTC"/>
</dbReference>
<evidence type="ECO:0000313" key="7">
    <source>
        <dbReference type="EMBL" id="CAA6829418.1"/>
    </source>
</evidence>
<feature type="transmembrane region" description="Helical" evidence="6">
    <location>
        <begin position="148"/>
        <end position="168"/>
    </location>
</feature>
<organism evidence="7">
    <name type="scientific">uncultured Aureispira sp</name>
    <dbReference type="NCBI Taxonomy" id="1331704"/>
    <lineage>
        <taxon>Bacteria</taxon>
        <taxon>Pseudomonadati</taxon>
        <taxon>Bacteroidota</taxon>
        <taxon>Saprospiria</taxon>
        <taxon>Saprospirales</taxon>
        <taxon>Saprospiraceae</taxon>
        <taxon>Aureispira</taxon>
        <taxon>environmental samples</taxon>
    </lineage>
</organism>
<dbReference type="SUPFAM" id="SSF48452">
    <property type="entry name" value="TPR-like"/>
    <property type="match status" value="1"/>
</dbReference>
<evidence type="ECO:0000256" key="2">
    <source>
        <dbReference type="ARBA" id="ARBA00022803"/>
    </source>
</evidence>